<dbReference type="Proteomes" id="UP000000759">
    <property type="component" value="Chromosome 1"/>
</dbReference>
<dbReference type="Gene3D" id="4.10.80.300">
    <property type="match status" value="1"/>
</dbReference>
<comment type="similarity">
    <text evidence="2">Belongs to the NOP10 family.</text>
</comment>
<dbReference type="GO" id="GO:0031120">
    <property type="term" value="P:snRNA pseudouridine synthesis"/>
    <property type="evidence" value="ECO:0007669"/>
    <property type="project" value="TreeGrafter"/>
</dbReference>
<dbReference type="InterPro" id="IPR007264">
    <property type="entry name" value="H/ACA_rnp_Nop10"/>
</dbReference>
<dbReference type="eggNOG" id="KOG3503">
    <property type="taxonomic scope" value="Eukaryota"/>
</dbReference>
<sequence>MHLMYYNDSNGKRVYTLKKETAAGKITESAHPARFSPDDKFSAQRVACKKRFGIYLPALPQKPM</sequence>
<evidence type="ECO:0000256" key="1">
    <source>
        <dbReference type="ARBA" id="ARBA00004604"/>
    </source>
</evidence>
<evidence type="ECO:0000256" key="2">
    <source>
        <dbReference type="ARBA" id="ARBA00009462"/>
    </source>
</evidence>
<dbReference type="InterPro" id="IPR036756">
    <property type="entry name" value="H/ACA_rnp_Nop10_sf"/>
</dbReference>
<evidence type="ECO:0000313" key="9">
    <source>
        <dbReference type="EMBL" id="EEC51101.1"/>
    </source>
</evidence>
<evidence type="ECO:0000313" key="10">
    <source>
        <dbReference type="Proteomes" id="UP000000759"/>
    </source>
</evidence>
<dbReference type="EMBL" id="CM000605">
    <property type="protein sequence ID" value="EEC51101.1"/>
    <property type="molecule type" value="Genomic_DNA"/>
</dbReference>
<dbReference type="FunFam" id="4.10.80.300:FF:000001">
    <property type="entry name" value="H/ACA ribonucleoprotein complex subunit 3"/>
    <property type="match status" value="1"/>
</dbReference>
<dbReference type="STRING" id="556484.B7FP31"/>
<keyword evidence="4" id="KW-0698">rRNA processing</keyword>
<evidence type="ECO:0000256" key="3">
    <source>
        <dbReference type="ARBA" id="ARBA00022517"/>
    </source>
</evidence>
<reference evidence="9 10" key="1">
    <citation type="journal article" date="2008" name="Nature">
        <title>The Phaeodactylum genome reveals the evolutionary history of diatom genomes.</title>
        <authorList>
            <person name="Bowler C."/>
            <person name="Allen A.E."/>
            <person name="Badger J.H."/>
            <person name="Grimwood J."/>
            <person name="Jabbari K."/>
            <person name="Kuo A."/>
            <person name="Maheswari U."/>
            <person name="Martens C."/>
            <person name="Maumus F."/>
            <person name="Otillar R.P."/>
            <person name="Rayko E."/>
            <person name="Salamov A."/>
            <person name="Vandepoele K."/>
            <person name="Beszteri B."/>
            <person name="Gruber A."/>
            <person name="Heijde M."/>
            <person name="Katinka M."/>
            <person name="Mock T."/>
            <person name="Valentin K."/>
            <person name="Verret F."/>
            <person name="Berges J.A."/>
            <person name="Brownlee C."/>
            <person name="Cadoret J.P."/>
            <person name="Chiovitti A."/>
            <person name="Choi C.J."/>
            <person name="Coesel S."/>
            <person name="De Martino A."/>
            <person name="Detter J.C."/>
            <person name="Durkin C."/>
            <person name="Falciatore A."/>
            <person name="Fournet J."/>
            <person name="Haruta M."/>
            <person name="Huysman M.J."/>
            <person name="Jenkins B.D."/>
            <person name="Jiroutova K."/>
            <person name="Jorgensen R.E."/>
            <person name="Joubert Y."/>
            <person name="Kaplan A."/>
            <person name="Kroger N."/>
            <person name="Kroth P.G."/>
            <person name="La Roche J."/>
            <person name="Lindquist E."/>
            <person name="Lommer M."/>
            <person name="Martin-Jezequel V."/>
            <person name="Lopez P.J."/>
            <person name="Lucas S."/>
            <person name="Mangogna M."/>
            <person name="McGinnis K."/>
            <person name="Medlin L.K."/>
            <person name="Montsant A."/>
            <person name="Oudot-Le Secq M.P."/>
            <person name="Napoli C."/>
            <person name="Obornik M."/>
            <person name="Parker M.S."/>
            <person name="Petit J.L."/>
            <person name="Porcel B.M."/>
            <person name="Poulsen N."/>
            <person name="Robison M."/>
            <person name="Rychlewski L."/>
            <person name="Rynearson T.A."/>
            <person name="Schmutz J."/>
            <person name="Shapiro H."/>
            <person name="Siaut M."/>
            <person name="Stanley M."/>
            <person name="Sussman M.R."/>
            <person name="Taylor A.R."/>
            <person name="Vardi A."/>
            <person name="von Dassow P."/>
            <person name="Vyverman W."/>
            <person name="Willis A."/>
            <person name="Wyrwicz L.S."/>
            <person name="Rokhsar D.S."/>
            <person name="Weissenbach J."/>
            <person name="Armbrust E.V."/>
            <person name="Green B.R."/>
            <person name="Van de Peer Y."/>
            <person name="Grigoriev I.V."/>
        </authorList>
    </citation>
    <scope>NUCLEOTIDE SEQUENCE [LARGE SCALE GENOMIC DNA]</scope>
    <source>
        <strain evidence="9 10">CCAP 1055/1</strain>
    </source>
</reference>
<organism evidence="9 10">
    <name type="scientific">Phaeodactylum tricornutum (strain CCAP 1055/1)</name>
    <dbReference type="NCBI Taxonomy" id="556484"/>
    <lineage>
        <taxon>Eukaryota</taxon>
        <taxon>Sar</taxon>
        <taxon>Stramenopiles</taxon>
        <taxon>Ochrophyta</taxon>
        <taxon>Bacillariophyta</taxon>
        <taxon>Bacillariophyceae</taxon>
        <taxon>Bacillariophycidae</taxon>
        <taxon>Naviculales</taxon>
        <taxon>Phaeodactylaceae</taxon>
        <taxon>Phaeodactylum</taxon>
    </lineage>
</organism>
<dbReference type="PaxDb" id="2850-Phatr9197"/>
<dbReference type="RefSeq" id="XP_002176638.1">
    <property type="nucleotide sequence ID" value="XM_002176602.1"/>
</dbReference>
<keyword evidence="10" id="KW-1185">Reference proteome</keyword>
<dbReference type="SUPFAM" id="SSF144210">
    <property type="entry name" value="Nop10-like SnoRNP"/>
    <property type="match status" value="1"/>
</dbReference>
<dbReference type="InParanoid" id="B7FP31"/>
<dbReference type="GO" id="GO:1904874">
    <property type="term" value="P:positive regulation of telomerase RNA localization to Cajal body"/>
    <property type="evidence" value="ECO:0007669"/>
    <property type="project" value="TreeGrafter"/>
</dbReference>
<evidence type="ECO:0000256" key="6">
    <source>
        <dbReference type="ARBA" id="ARBA00023274"/>
    </source>
</evidence>
<accession>B7FP31</accession>
<name>B7FP31_PHATC</name>
<dbReference type="Pfam" id="PF04135">
    <property type="entry name" value="Nop10p"/>
    <property type="match status" value="1"/>
</dbReference>
<dbReference type="AlphaFoldDB" id="B7FP31"/>
<dbReference type="GO" id="GO:0031118">
    <property type="term" value="P:rRNA pseudouridine synthesis"/>
    <property type="evidence" value="ECO:0007669"/>
    <property type="project" value="TreeGrafter"/>
</dbReference>
<dbReference type="GO" id="GO:0031429">
    <property type="term" value="C:box H/ACA snoRNP complex"/>
    <property type="evidence" value="ECO:0007669"/>
    <property type="project" value="TreeGrafter"/>
</dbReference>
<dbReference type="PANTHER" id="PTHR13305:SF0">
    <property type="entry name" value="H_ACA RIBONUCLEOPROTEIN COMPLEX SUBUNIT 3"/>
    <property type="match status" value="1"/>
</dbReference>
<gene>
    <name evidence="9" type="ORF">PHATRDRAFT_9197</name>
</gene>
<evidence type="ECO:0000256" key="5">
    <source>
        <dbReference type="ARBA" id="ARBA00023242"/>
    </source>
</evidence>
<dbReference type="GeneID" id="7196006"/>
<evidence type="ECO:0000256" key="4">
    <source>
        <dbReference type="ARBA" id="ARBA00022552"/>
    </source>
</evidence>
<dbReference type="OMA" id="HRIIIKK"/>
<keyword evidence="5" id="KW-0539">Nucleus</keyword>
<reference evidence="10" key="2">
    <citation type="submission" date="2008-08" db="EMBL/GenBank/DDBJ databases">
        <authorList>
            <consortium name="Diatom Consortium"/>
            <person name="Grigoriev I."/>
            <person name="Grimwood J."/>
            <person name="Kuo A."/>
            <person name="Otillar R.P."/>
            <person name="Salamov A."/>
            <person name="Detter J.C."/>
            <person name="Lindquist E."/>
            <person name="Shapiro H."/>
            <person name="Lucas S."/>
            <person name="Glavina del Rio T."/>
            <person name="Pitluck S."/>
            <person name="Rokhsar D."/>
            <person name="Bowler C."/>
        </authorList>
    </citation>
    <scope>GENOME REANNOTATION</scope>
    <source>
        <strain evidence="10">CCAP 1055/1</strain>
    </source>
</reference>
<evidence type="ECO:0000256" key="7">
    <source>
        <dbReference type="ARBA" id="ARBA00030185"/>
    </source>
</evidence>
<dbReference type="GO" id="GO:0030515">
    <property type="term" value="F:snoRNA binding"/>
    <property type="evidence" value="ECO:0007669"/>
    <property type="project" value="InterPro"/>
</dbReference>
<dbReference type="PANTHER" id="PTHR13305">
    <property type="entry name" value="RIBOSOME BIOGENESIS PROTEIN NOP10"/>
    <property type="match status" value="1"/>
</dbReference>
<dbReference type="OrthoDB" id="13807at2759"/>
<evidence type="ECO:0000256" key="8">
    <source>
        <dbReference type="ARBA" id="ARBA00031779"/>
    </source>
</evidence>
<dbReference type="GO" id="GO:0070034">
    <property type="term" value="F:telomerase RNA binding"/>
    <property type="evidence" value="ECO:0007669"/>
    <property type="project" value="TreeGrafter"/>
</dbReference>
<dbReference type="KEGG" id="pti:PHATRDRAFT_9197"/>
<keyword evidence="6" id="KW-0687">Ribonucleoprotein</keyword>
<comment type="subcellular location">
    <subcellularLocation>
        <location evidence="1">Nucleus</location>
        <location evidence="1">Nucleolus</location>
    </subcellularLocation>
</comment>
<protein>
    <recommendedName>
        <fullName evidence="7">Nucleolar protein 10</fullName>
    </recommendedName>
    <alternativeName>
        <fullName evidence="8">Nucleolar protein family A member 3</fullName>
    </alternativeName>
</protein>
<proteinExistence type="inferred from homology"/>
<dbReference type="HOGENOM" id="CLU_184680_1_0_1"/>
<dbReference type="FunCoup" id="B7FP31">
    <property type="interactions" value="318"/>
</dbReference>
<keyword evidence="3" id="KW-0690">Ribosome biogenesis</keyword>